<dbReference type="PANTHER" id="PTHR11472">
    <property type="entry name" value="DNA REPAIR DEAD HELICASE RAD3/XP-D SUBFAMILY MEMBER"/>
    <property type="match status" value="1"/>
</dbReference>
<evidence type="ECO:0000256" key="5">
    <source>
        <dbReference type="ARBA" id="ARBA00022723"/>
    </source>
</evidence>
<comment type="similarity">
    <text evidence="3">Belongs to the helicase family. RAD3/XPD subfamily.</text>
</comment>
<dbReference type="PANTHER" id="PTHR11472:SF1">
    <property type="entry name" value="GENERAL TRANSCRIPTION AND DNA REPAIR FACTOR IIH HELICASE SUBUNIT XPD"/>
    <property type="match status" value="1"/>
</dbReference>
<keyword evidence="10" id="KW-0067">ATP-binding</keyword>
<dbReference type="InterPro" id="IPR010643">
    <property type="entry name" value="HBB"/>
</dbReference>
<dbReference type="NCBIfam" id="TIGR00604">
    <property type="entry name" value="rad3"/>
    <property type="match status" value="1"/>
</dbReference>
<dbReference type="FunFam" id="3.40.50.300:FF:000128">
    <property type="entry name" value="Putative DNA repair helicase RAD3"/>
    <property type="match status" value="1"/>
</dbReference>
<keyword evidence="16" id="KW-0539">Nucleus</keyword>
<dbReference type="InterPro" id="IPR027417">
    <property type="entry name" value="P-loop_NTPase"/>
</dbReference>
<sequence length="986" mass="110596">NKPLRNTSMAQGQEGQVIRTSRPLRHVMFLPPTMTKEGLEVSVHECPRALLRELVHVFPNNLKKDSPVLGVITCQRACVDLAQFGEEADKEKDRLLENFAVWAQAVSHAILAAGFWADFIDPCSGLPMLALNSSKVYSEVDGVEVLLRYRCLSAGMCKILLHPEWGAAVYPASLFTTAPYDVVYAIISKGQLGIVINANTFHHSFMPQINYVKMRLEIEGMEVLFPYPRVYAEQVTYMRELKRALDAKGHAMLEMPTGTGKTVALLSLVLSYKFAHPQTTGKLIYCTRTVPEMSKCVEEIKHVMAYRAEVLGEASSGITAVCLSSRRNMCVHPRVMANADGEAVDAQCRQMTASWVRSQAATRKLETCSFYEQYESRSMDQRVLDTGVYTLDDLKALGTEKGWCPYFMTRHALAFADVIVYNYQYMLDPKVSGMVSRSLEKDCIVVFDEAHNIDNVCIEALSVTLNKRGLDRASRNLTTISTTVSRMKQADKARLDTEYRRLVEGLRSSGTVMGQNAQEENATSTDGTLAAPVLPNDILEEAIPGSIRRAEHFIAFMRRVIEYLRTRIGVRNVESETPAAFLHAMQTAIAVDTKPMKFCYSRLQSLLRTLEITNLEEFNALNQVADFATLVATYADGFMLILEPTDEFNAPQPILQLACLDASLAMRPVFERFSTVVLTSGTLSPIDLYPRLLNFSPVVRESLPMSVYRSCICPLVITRGSDQMPVSTKFDLRDDMSVVRNYGGLLLEMAACVPDGMVCFFPSYMYMENIIAQWDTLGVLKKVLAHKLIFIETKDIVETTLALDNFKRACDIGRGAVFLSVARGKVAEGIDFDRHYGRAVLLFGIPFQYTLSNVLRARLEYLRYTHHIREGDFLTFDALRQAAQCAGRVIRSKADYGIIVFADSRYNRHDKRSKLPPWINQFLLESHLNLSVDMAVFMSKKYLSLMAQPVEEGTNMNSILLDEPAVAKYLGKANDEESAAKKQRVA</sequence>
<evidence type="ECO:0000256" key="7">
    <source>
        <dbReference type="ARBA" id="ARBA00022763"/>
    </source>
</evidence>
<dbReference type="InterPro" id="IPR013020">
    <property type="entry name" value="Rad3/Chl1-like"/>
</dbReference>
<keyword evidence="4" id="KW-0004">4Fe-4S</keyword>
<dbReference type="SMART" id="SM00488">
    <property type="entry name" value="DEXDc2"/>
    <property type="match status" value="1"/>
</dbReference>
<dbReference type="InterPro" id="IPR006554">
    <property type="entry name" value="Helicase-like_DEXD_c2"/>
</dbReference>
<evidence type="ECO:0000256" key="18">
    <source>
        <dbReference type="ARBA" id="ARBA00048954"/>
    </source>
</evidence>
<keyword evidence="6" id="KW-0547">Nucleotide-binding</keyword>
<evidence type="ECO:0000256" key="11">
    <source>
        <dbReference type="ARBA" id="ARBA00023004"/>
    </source>
</evidence>
<comment type="caution">
    <text evidence="20">The sequence shown here is derived from an EMBL/GenBank/DDBJ whole genome shotgun (WGS) entry which is preliminary data.</text>
</comment>
<dbReference type="Proteomes" id="UP000243217">
    <property type="component" value="Unassembled WGS sequence"/>
</dbReference>
<dbReference type="GO" id="GO:0005634">
    <property type="term" value="C:nucleus"/>
    <property type="evidence" value="ECO:0007669"/>
    <property type="project" value="UniProtKB-SubCell"/>
</dbReference>
<keyword evidence="13" id="KW-0238">DNA-binding</keyword>
<keyword evidence="5" id="KW-0479">Metal-binding</keyword>
<evidence type="ECO:0000256" key="12">
    <source>
        <dbReference type="ARBA" id="ARBA00023014"/>
    </source>
</evidence>
<evidence type="ECO:0000256" key="4">
    <source>
        <dbReference type="ARBA" id="ARBA00022485"/>
    </source>
</evidence>
<dbReference type="GO" id="GO:0009235">
    <property type="term" value="P:cobalamin metabolic process"/>
    <property type="evidence" value="ECO:0007669"/>
    <property type="project" value="InterPro"/>
</dbReference>
<dbReference type="GO" id="GO:0005524">
    <property type="term" value="F:ATP binding"/>
    <property type="evidence" value="ECO:0007669"/>
    <property type="project" value="UniProtKB-KW"/>
</dbReference>
<evidence type="ECO:0000256" key="8">
    <source>
        <dbReference type="ARBA" id="ARBA00022801"/>
    </source>
</evidence>
<evidence type="ECO:0000256" key="17">
    <source>
        <dbReference type="ARBA" id="ARBA00044969"/>
    </source>
</evidence>
<gene>
    <name evidence="20" type="ORF">THRCLA_04436</name>
</gene>
<dbReference type="Pfam" id="PF10229">
    <property type="entry name" value="MMADHC"/>
    <property type="match status" value="1"/>
</dbReference>
<keyword evidence="12" id="KW-0411">Iron-sulfur</keyword>
<dbReference type="Pfam" id="PF06777">
    <property type="entry name" value="HBB"/>
    <property type="match status" value="1"/>
</dbReference>
<name>A0A1V9ZZ20_9STRA</name>
<dbReference type="CDD" id="cd18788">
    <property type="entry name" value="SF2_C_XPD"/>
    <property type="match status" value="1"/>
</dbReference>
<comment type="catalytic activity">
    <reaction evidence="18">
        <text>ATP + H2O = ADP + phosphate + H(+)</text>
        <dbReference type="Rhea" id="RHEA:13065"/>
        <dbReference type="ChEBI" id="CHEBI:15377"/>
        <dbReference type="ChEBI" id="CHEBI:15378"/>
        <dbReference type="ChEBI" id="CHEBI:30616"/>
        <dbReference type="ChEBI" id="CHEBI:43474"/>
        <dbReference type="ChEBI" id="CHEBI:456216"/>
        <dbReference type="EC" id="5.6.2.3"/>
    </reaction>
</comment>
<dbReference type="Gene3D" id="3.40.50.300">
    <property type="entry name" value="P-loop containing nucleotide triphosphate hydrolases"/>
    <property type="match status" value="3"/>
</dbReference>
<evidence type="ECO:0000313" key="21">
    <source>
        <dbReference type="Proteomes" id="UP000243217"/>
    </source>
</evidence>
<dbReference type="SUPFAM" id="SSF52540">
    <property type="entry name" value="P-loop containing nucleoside triphosphate hydrolases"/>
    <property type="match status" value="1"/>
</dbReference>
<keyword evidence="7" id="KW-0227">DNA damage</keyword>
<comment type="cofactor">
    <cofactor evidence="1">
        <name>[4Fe-4S] cluster</name>
        <dbReference type="ChEBI" id="CHEBI:49883"/>
    </cofactor>
</comment>
<dbReference type="PRINTS" id="PR00852">
    <property type="entry name" value="XRODRMPGMNTD"/>
</dbReference>
<dbReference type="GO" id="GO:0046872">
    <property type="term" value="F:metal ion binding"/>
    <property type="evidence" value="ECO:0007669"/>
    <property type="project" value="UniProtKB-KW"/>
</dbReference>
<dbReference type="Gene3D" id="1.10.275.40">
    <property type="match status" value="1"/>
</dbReference>
<dbReference type="InterPro" id="IPR019362">
    <property type="entry name" value="MMADHC"/>
</dbReference>
<dbReference type="GO" id="GO:0006289">
    <property type="term" value="P:nucleotide-excision repair"/>
    <property type="evidence" value="ECO:0007669"/>
    <property type="project" value="InterPro"/>
</dbReference>
<dbReference type="PROSITE" id="PS51193">
    <property type="entry name" value="HELICASE_ATP_BIND_2"/>
    <property type="match status" value="1"/>
</dbReference>
<dbReference type="InterPro" id="IPR010614">
    <property type="entry name" value="RAD3-like_helicase_DEAD"/>
</dbReference>
<evidence type="ECO:0000259" key="19">
    <source>
        <dbReference type="PROSITE" id="PS51193"/>
    </source>
</evidence>
<keyword evidence="15" id="KW-0413">Isomerase</keyword>
<dbReference type="GO" id="GO:0006366">
    <property type="term" value="P:transcription by RNA polymerase II"/>
    <property type="evidence" value="ECO:0007669"/>
    <property type="project" value="TreeGrafter"/>
</dbReference>
<evidence type="ECO:0000256" key="2">
    <source>
        <dbReference type="ARBA" id="ARBA00004123"/>
    </source>
</evidence>
<keyword evidence="9 20" id="KW-0347">Helicase</keyword>
<dbReference type="GO" id="GO:0043139">
    <property type="term" value="F:5'-3' DNA helicase activity"/>
    <property type="evidence" value="ECO:0007669"/>
    <property type="project" value="UniProtKB-EC"/>
</dbReference>
<feature type="non-terminal residue" evidence="20">
    <location>
        <position position="1"/>
    </location>
</feature>
<evidence type="ECO:0000256" key="3">
    <source>
        <dbReference type="ARBA" id="ARBA00009146"/>
    </source>
</evidence>
<keyword evidence="8" id="KW-0378">Hydrolase</keyword>
<evidence type="ECO:0000313" key="20">
    <source>
        <dbReference type="EMBL" id="OQS03268.1"/>
    </source>
</evidence>
<evidence type="ECO:0000256" key="13">
    <source>
        <dbReference type="ARBA" id="ARBA00023125"/>
    </source>
</evidence>
<dbReference type="GO" id="GO:0051539">
    <property type="term" value="F:4 iron, 4 sulfur cluster binding"/>
    <property type="evidence" value="ECO:0007669"/>
    <property type="project" value="UniProtKB-KW"/>
</dbReference>
<dbReference type="InterPro" id="IPR014013">
    <property type="entry name" value="Helic_SF1/SF2_ATP-bd_DinG/Rad3"/>
</dbReference>
<proteinExistence type="inferred from homology"/>
<dbReference type="OrthoDB" id="272481at2759"/>
<reference evidence="20 21" key="1">
    <citation type="journal article" date="2014" name="Genome Biol. Evol.">
        <title>The secreted proteins of Achlya hypogyna and Thraustotheca clavata identify the ancestral oomycete secretome and reveal gene acquisitions by horizontal gene transfer.</title>
        <authorList>
            <person name="Misner I."/>
            <person name="Blouin N."/>
            <person name="Leonard G."/>
            <person name="Richards T.A."/>
            <person name="Lane C.E."/>
        </authorList>
    </citation>
    <scope>NUCLEOTIDE SEQUENCE [LARGE SCALE GENOMIC DNA]</scope>
    <source>
        <strain evidence="20 21">ATCC 34112</strain>
    </source>
</reference>
<dbReference type="Pfam" id="PF13307">
    <property type="entry name" value="Helicase_C_2"/>
    <property type="match status" value="1"/>
</dbReference>
<dbReference type="EMBL" id="JNBS01000945">
    <property type="protein sequence ID" value="OQS03268.1"/>
    <property type="molecule type" value="Genomic_DNA"/>
</dbReference>
<evidence type="ECO:0000256" key="9">
    <source>
        <dbReference type="ARBA" id="ARBA00022806"/>
    </source>
</evidence>
<evidence type="ECO:0000256" key="1">
    <source>
        <dbReference type="ARBA" id="ARBA00001966"/>
    </source>
</evidence>
<evidence type="ECO:0000256" key="16">
    <source>
        <dbReference type="ARBA" id="ARBA00023242"/>
    </source>
</evidence>
<keyword evidence="11" id="KW-0408">Iron</keyword>
<evidence type="ECO:0000256" key="14">
    <source>
        <dbReference type="ARBA" id="ARBA00023204"/>
    </source>
</evidence>
<keyword evidence="21" id="KW-1185">Reference proteome</keyword>
<dbReference type="AlphaFoldDB" id="A0A1V9ZZ20"/>
<dbReference type="InterPro" id="IPR001945">
    <property type="entry name" value="RAD3/XPD"/>
</dbReference>
<dbReference type="SMART" id="SM00491">
    <property type="entry name" value="HELICc2"/>
    <property type="match status" value="1"/>
</dbReference>
<dbReference type="Pfam" id="PF06733">
    <property type="entry name" value="DEAD_2"/>
    <property type="match status" value="1"/>
</dbReference>
<dbReference type="GO" id="GO:0045951">
    <property type="term" value="P:positive regulation of mitotic recombination"/>
    <property type="evidence" value="ECO:0007669"/>
    <property type="project" value="TreeGrafter"/>
</dbReference>
<evidence type="ECO:0000256" key="6">
    <source>
        <dbReference type="ARBA" id="ARBA00022741"/>
    </source>
</evidence>
<dbReference type="STRING" id="74557.A0A1V9ZZ20"/>
<protein>
    <recommendedName>
        <fullName evidence="17">DNA 5'-3' helicase</fullName>
        <ecNumber evidence="17">5.6.2.3</ecNumber>
    </recommendedName>
</protein>
<evidence type="ECO:0000256" key="15">
    <source>
        <dbReference type="ARBA" id="ARBA00023235"/>
    </source>
</evidence>
<keyword evidence="14" id="KW-0234">DNA repair</keyword>
<dbReference type="FunFam" id="3.40.50.300:FF:000135">
    <property type="entry name" value="DNA repair helicase RAD3, putative"/>
    <property type="match status" value="1"/>
</dbReference>
<accession>A0A1V9ZZ20</accession>
<dbReference type="InterPro" id="IPR006555">
    <property type="entry name" value="ATP-dep_Helicase_C"/>
</dbReference>
<comment type="subcellular location">
    <subcellularLocation>
        <location evidence="2">Nucleus</location>
    </subcellularLocation>
</comment>
<organism evidence="20 21">
    <name type="scientific">Thraustotheca clavata</name>
    <dbReference type="NCBI Taxonomy" id="74557"/>
    <lineage>
        <taxon>Eukaryota</taxon>
        <taxon>Sar</taxon>
        <taxon>Stramenopiles</taxon>
        <taxon>Oomycota</taxon>
        <taxon>Saprolegniomycetes</taxon>
        <taxon>Saprolegniales</taxon>
        <taxon>Achlyaceae</taxon>
        <taxon>Thraustotheca</taxon>
    </lineage>
</organism>
<dbReference type="GO" id="GO:0003684">
    <property type="term" value="F:damaged DNA binding"/>
    <property type="evidence" value="ECO:0007669"/>
    <property type="project" value="TreeGrafter"/>
</dbReference>
<feature type="domain" description="Helicase ATP-binding" evidence="19">
    <location>
        <begin position="220"/>
        <end position="497"/>
    </location>
</feature>
<dbReference type="InterPro" id="IPR045028">
    <property type="entry name" value="DinG/Rad3-like"/>
</dbReference>
<dbReference type="EC" id="5.6.2.3" evidence="17"/>
<dbReference type="GO" id="GO:0016818">
    <property type="term" value="F:hydrolase activity, acting on acid anhydrides, in phosphorus-containing anhydrides"/>
    <property type="evidence" value="ECO:0007669"/>
    <property type="project" value="InterPro"/>
</dbReference>
<evidence type="ECO:0000256" key="10">
    <source>
        <dbReference type="ARBA" id="ARBA00022840"/>
    </source>
</evidence>